<evidence type="ECO:0000313" key="1">
    <source>
        <dbReference type="EMBL" id="KAF7828213.1"/>
    </source>
</evidence>
<protein>
    <submittedName>
        <fullName evidence="1">Uncharacterized protein</fullName>
    </submittedName>
</protein>
<dbReference type="EMBL" id="JAAIUW010000006">
    <property type="protein sequence ID" value="KAF7828213.1"/>
    <property type="molecule type" value="Genomic_DNA"/>
</dbReference>
<organism evidence="1 2">
    <name type="scientific">Senna tora</name>
    <dbReference type="NCBI Taxonomy" id="362788"/>
    <lineage>
        <taxon>Eukaryota</taxon>
        <taxon>Viridiplantae</taxon>
        <taxon>Streptophyta</taxon>
        <taxon>Embryophyta</taxon>
        <taxon>Tracheophyta</taxon>
        <taxon>Spermatophyta</taxon>
        <taxon>Magnoliopsida</taxon>
        <taxon>eudicotyledons</taxon>
        <taxon>Gunneridae</taxon>
        <taxon>Pentapetalae</taxon>
        <taxon>rosids</taxon>
        <taxon>fabids</taxon>
        <taxon>Fabales</taxon>
        <taxon>Fabaceae</taxon>
        <taxon>Caesalpinioideae</taxon>
        <taxon>Cassia clade</taxon>
        <taxon>Senna</taxon>
    </lineage>
</organism>
<accession>A0A834WP60</accession>
<sequence>MRVGLIFLGFIYGRDSRESDRIQKQDAFKWERINIKEK</sequence>
<evidence type="ECO:0000313" key="2">
    <source>
        <dbReference type="Proteomes" id="UP000634136"/>
    </source>
</evidence>
<proteinExistence type="predicted"/>
<keyword evidence="2" id="KW-1185">Reference proteome</keyword>
<comment type="caution">
    <text evidence="1">The sequence shown here is derived from an EMBL/GenBank/DDBJ whole genome shotgun (WGS) entry which is preliminary data.</text>
</comment>
<name>A0A834WP60_9FABA</name>
<dbReference type="Proteomes" id="UP000634136">
    <property type="component" value="Unassembled WGS sequence"/>
</dbReference>
<reference evidence="1" key="1">
    <citation type="submission" date="2020-09" db="EMBL/GenBank/DDBJ databases">
        <title>Genome-Enabled Discovery of Anthraquinone Biosynthesis in Senna tora.</title>
        <authorList>
            <person name="Kang S.-H."/>
            <person name="Pandey R.P."/>
            <person name="Lee C.-M."/>
            <person name="Sim J.-S."/>
            <person name="Jeong J.-T."/>
            <person name="Choi B.-S."/>
            <person name="Jung M."/>
            <person name="Ginzburg D."/>
            <person name="Zhao K."/>
            <person name="Won S.Y."/>
            <person name="Oh T.-J."/>
            <person name="Yu Y."/>
            <person name="Kim N.-H."/>
            <person name="Lee O.R."/>
            <person name="Lee T.-H."/>
            <person name="Bashyal P."/>
            <person name="Kim T.-S."/>
            <person name="Lee W.-H."/>
            <person name="Kawkins C."/>
            <person name="Kim C.-K."/>
            <person name="Kim J.S."/>
            <person name="Ahn B.O."/>
            <person name="Rhee S.Y."/>
            <person name="Sohng J.K."/>
        </authorList>
    </citation>
    <scope>NUCLEOTIDE SEQUENCE</scope>
    <source>
        <tissue evidence="1">Leaf</tissue>
    </source>
</reference>
<dbReference type="AlphaFoldDB" id="A0A834WP60"/>
<gene>
    <name evidence="1" type="ORF">G2W53_019377</name>
</gene>